<gene>
    <name evidence="1" type="ORF">SDC9_212686</name>
</gene>
<proteinExistence type="predicted"/>
<reference evidence="1" key="1">
    <citation type="submission" date="2019-08" db="EMBL/GenBank/DDBJ databases">
        <authorList>
            <person name="Kucharzyk K."/>
            <person name="Murdoch R.W."/>
            <person name="Higgins S."/>
            <person name="Loffler F."/>
        </authorList>
    </citation>
    <scope>NUCLEOTIDE SEQUENCE</scope>
</reference>
<accession>A0A645JMM3</accession>
<sequence length="158" mass="17621">MQRQGARGKAQKLVVVQQCFSVFCRGDGDKITFGQGTNVVHRRFVPHGGSLTQQAHIVKIAFAVDLVVRRVDIRHTFPFDQHPDILAYPAFQRKHFPRVIPLQYSDGSEVECEVSLQVVCFNVVAQQALIVDVSHNGSLWPLICLFSKACYACTPQAA</sequence>
<name>A0A645JMM3_9ZZZZ</name>
<dbReference type="AlphaFoldDB" id="A0A645JMM3"/>
<dbReference type="EMBL" id="VSSQ01146478">
    <property type="protein sequence ID" value="MPN64908.1"/>
    <property type="molecule type" value="Genomic_DNA"/>
</dbReference>
<comment type="caution">
    <text evidence="1">The sequence shown here is derived from an EMBL/GenBank/DDBJ whole genome shotgun (WGS) entry which is preliminary data.</text>
</comment>
<protein>
    <submittedName>
        <fullName evidence="1">Uncharacterized protein</fullName>
    </submittedName>
</protein>
<evidence type="ECO:0000313" key="1">
    <source>
        <dbReference type="EMBL" id="MPN64908.1"/>
    </source>
</evidence>
<organism evidence="1">
    <name type="scientific">bioreactor metagenome</name>
    <dbReference type="NCBI Taxonomy" id="1076179"/>
    <lineage>
        <taxon>unclassified sequences</taxon>
        <taxon>metagenomes</taxon>
        <taxon>ecological metagenomes</taxon>
    </lineage>
</organism>